<dbReference type="EMBL" id="CAMXCT020001216">
    <property type="protein sequence ID" value="CAL1141276.1"/>
    <property type="molecule type" value="Genomic_DNA"/>
</dbReference>
<keyword evidence="6" id="KW-1185">Reference proteome</keyword>
<evidence type="ECO:0000259" key="2">
    <source>
        <dbReference type="PROSITE" id="PS50076"/>
    </source>
</evidence>
<dbReference type="EMBL" id="CAMXCT010001216">
    <property type="protein sequence ID" value="CAI3987901.1"/>
    <property type="molecule type" value="Genomic_DNA"/>
</dbReference>
<dbReference type="InterPro" id="IPR001623">
    <property type="entry name" value="DnaJ_domain"/>
</dbReference>
<feature type="domain" description="J" evidence="2">
    <location>
        <begin position="468"/>
        <end position="544"/>
    </location>
</feature>
<organism evidence="3">
    <name type="scientific">Cladocopium goreaui</name>
    <dbReference type="NCBI Taxonomy" id="2562237"/>
    <lineage>
        <taxon>Eukaryota</taxon>
        <taxon>Sar</taxon>
        <taxon>Alveolata</taxon>
        <taxon>Dinophyceae</taxon>
        <taxon>Suessiales</taxon>
        <taxon>Symbiodiniaceae</taxon>
        <taxon>Cladocopium</taxon>
    </lineage>
</organism>
<dbReference type="Pfam" id="PF00226">
    <property type="entry name" value="DnaJ"/>
    <property type="match status" value="1"/>
</dbReference>
<protein>
    <submittedName>
        <fullName evidence="5">PAS domain-containing protein</fullName>
    </submittedName>
</protein>
<feature type="transmembrane region" description="Helical" evidence="1">
    <location>
        <begin position="557"/>
        <end position="581"/>
    </location>
</feature>
<evidence type="ECO:0000313" key="3">
    <source>
        <dbReference type="EMBL" id="CAI3987901.1"/>
    </source>
</evidence>
<feature type="transmembrane region" description="Helical" evidence="1">
    <location>
        <begin position="209"/>
        <end position="228"/>
    </location>
</feature>
<feature type="transmembrane region" description="Helical" evidence="1">
    <location>
        <begin position="12"/>
        <end position="29"/>
    </location>
</feature>
<keyword evidence="1" id="KW-0472">Membrane</keyword>
<evidence type="ECO:0000313" key="5">
    <source>
        <dbReference type="EMBL" id="CAL4775213.1"/>
    </source>
</evidence>
<dbReference type="InterPro" id="IPR036869">
    <property type="entry name" value="J_dom_sf"/>
</dbReference>
<dbReference type="PROSITE" id="PS50076">
    <property type="entry name" value="DNAJ_2"/>
    <property type="match status" value="1"/>
</dbReference>
<accession>A0A9P1CAH7</accession>
<sequence>MEVTKASVVRYSSPLILAAALVLLVSFLLSHKSFIRLTFASCKLCTQLKRWWERQQGGDSSSEVELDVMRCKWMQRFLFVCSVLTMCRLVSRQIAVLREDNTNAEFDLHILAAAVLSLVVTSFPRLITPKSLDVWYVLILVILDAVHLIPPVEVDVRDVMALGFPIRFILAVLAKRICCVAFCILVHLLQAILIARLQGQRGGADSTEWLVGVFSLMFFCILIVRNLMRENVLLKVDLQKRTVELGAVSSLLTACYDAVVELDQNFKLTQDSGQLSSMLLQTAPKVGGLAGKSLLDFFSEGDRQRISEQVLNPVENISAVALNADMLDSDFNHVQVELFCAQFKNLASERCFLVGLRELQDLEPPAPLGPSDPSRLAGNEALLVMYDVYSFDIHIMNGEMQRLCRPYFGDTTPDSILSLASGNTRLSLSRQLQDLGNAIAVQQPNDIGPTTVTFDFLGFSSPSASSRSNHSAMGTISELHYLREDTRKSFRKIALSEHPDVNPDDPESQERFQKLVGAYNSIMGDEIFPDEVMEIRVQMTNRYQERVKSEMRDTSGLMFMGNARLIQGVITVMFFGILFALSQSDQDTVTSLLLPPSARRGF</sequence>
<dbReference type="EMBL" id="CAMXCT030001216">
    <property type="protein sequence ID" value="CAL4775213.1"/>
    <property type="molecule type" value="Genomic_DNA"/>
</dbReference>
<evidence type="ECO:0000256" key="1">
    <source>
        <dbReference type="SAM" id="Phobius"/>
    </source>
</evidence>
<feature type="transmembrane region" description="Helical" evidence="1">
    <location>
        <begin position="134"/>
        <end position="152"/>
    </location>
</feature>
<feature type="transmembrane region" description="Helical" evidence="1">
    <location>
        <begin position="108"/>
        <end position="127"/>
    </location>
</feature>
<dbReference type="SUPFAM" id="SSF46565">
    <property type="entry name" value="Chaperone J-domain"/>
    <property type="match status" value="1"/>
</dbReference>
<proteinExistence type="predicted"/>
<comment type="caution">
    <text evidence="3">The sequence shown here is derived from an EMBL/GenBank/DDBJ whole genome shotgun (WGS) entry which is preliminary data.</text>
</comment>
<reference evidence="4" key="2">
    <citation type="submission" date="2024-04" db="EMBL/GenBank/DDBJ databases">
        <authorList>
            <person name="Chen Y."/>
            <person name="Shah S."/>
            <person name="Dougan E. K."/>
            <person name="Thang M."/>
            <person name="Chan C."/>
        </authorList>
    </citation>
    <scope>NUCLEOTIDE SEQUENCE [LARGE SCALE GENOMIC DNA]</scope>
</reference>
<feature type="transmembrane region" description="Helical" evidence="1">
    <location>
        <begin position="164"/>
        <end position="189"/>
    </location>
</feature>
<dbReference type="Proteomes" id="UP001152797">
    <property type="component" value="Unassembled WGS sequence"/>
</dbReference>
<dbReference type="Gene3D" id="1.10.287.110">
    <property type="entry name" value="DnaJ domain"/>
    <property type="match status" value="1"/>
</dbReference>
<evidence type="ECO:0000313" key="4">
    <source>
        <dbReference type="EMBL" id="CAL1141276.1"/>
    </source>
</evidence>
<gene>
    <name evidence="3" type="ORF">C1SCF055_LOCUS15139</name>
</gene>
<keyword evidence="1" id="KW-1133">Transmembrane helix</keyword>
<dbReference type="AlphaFoldDB" id="A0A9P1CAH7"/>
<reference evidence="3" key="1">
    <citation type="submission" date="2022-10" db="EMBL/GenBank/DDBJ databases">
        <authorList>
            <person name="Chen Y."/>
            <person name="Dougan E. K."/>
            <person name="Chan C."/>
            <person name="Rhodes N."/>
            <person name="Thang M."/>
        </authorList>
    </citation>
    <scope>NUCLEOTIDE SEQUENCE</scope>
</reference>
<keyword evidence="1" id="KW-0812">Transmembrane</keyword>
<name>A0A9P1CAH7_9DINO</name>
<dbReference type="CDD" id="cd06257">
    <property type="entry name" value="DnaJ"/>
    <property type="match status" value="1"/>
</dbReference>
<evidence type="ECO:0000313" key="6">
    <source>
        <dbReference type="Proteomes" id="UP001152797"/>
    </source>
</evidence>